<accession>A0A6I4M730</accession>
<dbReference type="Gene3D" id="3.30.160.390">
    <property type="entry name" value="Integrase, DNA-binding domain"/>
    <property type="match status" value="1"/>
</dbReference>
<evidence type="ECO:0000259" key="5">
    <source>
        <dbReference type="PROSITE" id="PS51898"/>
    </source>
</evidence>
<dbReference type="InterPro" id="IPR050808">
    <property type="entry name" value="Phage_Integrase"/>
</dbReference>
<protein>
    <submittedName>
        <fullName evidence="6">Site-specific integrase</fullName>
    </submittedName>
</protein>
<keyword evidence="7" id="KW-1185">Reference proteome</keyword>
<dbReference type="Pfam" id="PF13356">
    <property type="entry name" value="Arm-DNA-bind_3"/>
    <property type="match status" value="1"/>
</dbReference>
<evidence type="ECO:0000256" key="3">
    <source>
        <dbReference type="ARBA" id="ARBA00023125"/>
    </source>
</evidence>
<dbReference type="Gene3D" id="1.10.443.10">
    <property type="entry name" value="Intergrase catalytic core"/>
    <property type="match status" value="1"/>
</dbReference>
<dbReference type="PANTHER" id="PTHR30629:SF2">
    <property type="entry name" value="PROPHAGE INTEGRASE INTS-RELATED"/>
    <property type="match status" value="1"/>
</dbReference>
<dbReference type="Pfam" id="PF00589">
    <property type="entry name" value="Phage_integrase"/>
    <property type="match status" value="1"/>
</dbReference>
<evidence type="ECO:0000256" key="2">
    <source>
        <dbReference type="ARBA" id="ARBA00022908"/>
    </source>
</evidence>
<dbReference type="InterPro" id="IPR038488">
    <property type="entry name" value="Integrase_DNA-bd_sf"/>
</dbReference>
<dbReference type="EMBL" id="SDWJ01000002">
    <property type="protein sequence ID" value="MVZ97935.1"/>
    <property type="molecule type" value="Genomic_DNA"/>
</dbReference>
<gene>
    <name evidence="6" type="ORF">EUU23_09470</name>
</gene>
<dbReference type="PANTHER" id="PTHR30629">
    <property type="entry name" value="PROPHAGE INTEGRASE"/>
    <property type="match status" value="1"/>
</dbReference>
<dbReference type="OrthoDB" id="7615137at2"/>
<dbReference type="InterPro" id="IPR053876">
    <property type="entry name" value="Phage_int_M"/>
</dbReference>
<reference evidence="6 7" key="1">
    <citation type="submission" date="2019-01" db="EMBL/GenBank/DDBJ databases">
        <title>Sphingorhabdus lacus sp.nov., isolated from an oligotrophic freshwater lake.</title>
        <authorList>
            <person name="Park M."/>
        </authorList>
    </citation>
    <scope>NUCLEOTIDE SEQUENCE [LARGE SCALE GENOMIC DNA]</scope>
    <source>
        <strain evidence="6 7">IMCC26285</strain>
    </source>
</reference>
<dbReference type="GO" id="GO:0006310">
    <property type="term" value="P:DNA recombination"/>
    <property type="evidence" value="ECO:0007669"/>
    <property type="project" value="UniProtKB-KW"/>
</dbReference>
<feature type="domain" description="Tyr recombinase" evidence="5">
    <location>
        <begin position="209"/>
        <end position="395"/>
    </location>
</feature>
<dbReference type="RefSeq" id="WP_160353910.1">
    <property type="nucleotide sequence ID" value="NZ_SDWJ01000002.1"/>
</dbReference>
<proteinExistence type="inferred from homology"/>
<keyword evidence="2" id="KW-0229">DNA integration</keyword>
<evidence type="ECO:0000313" key="7">
    <source>
        <dbReference type="Proteomes" id="UP000471147"/>
    </source>
</evidence>
<dbReference type="CDD" id="cd00801">
    <property type="entry name" value="INT_P4_C"/>
    <property type="match status" value="1"/>
</dbReference>
<sequence length="409" mass="46351">MGSSRLRPLTVKEIESITSSAPTTIRHIGLGGVPGFVLVHTPSGYTSYALRYRKGKQLVKLTIGSTKAFTLADARKLAAKFRAEVESGKDPHGAKLAERTASNARILLDPEHLWLKYMQLAASRLRSRHEKDRLFRRHILPIIGGRCITEIKRSHALEVVDKIVADGKLPLADKVRQEGTAFFNWLWEREHVDGNPFARIRKATIGKSIRTRVLNDKELREIWIASEPEGRWGHWIKLLILTGTRNAEVRNASWMEFDLEAQVWTIPAHRAKNNVPQQIHLAEAALAVLNNIARFPNTDLLFPANGNPTRCMSGDQKVKDRIDERMRKALAAIGERDPENWRIHDFRRTIATGLQRLGFRPDIADQVIGHVSSTRSGAAAHYLHHRYEEEKKQALEVWSSYVLKIIGTP</sequence>
<organism evidence="6 7">
    <name type="scientific">Sphingorhabdus profundilacus</name>
    <dbReference type="NCBI Taxonomy" id="2509718"/>
    <lineage>
        <taxon>Bacteria</taxon>
        <taxon>Pseudomonadati</taxon>
        <taxon>Pseudomonadota</taxon>
        <taxon>Alphaproteobacteria</taxon>
        <taxon>Sphingomonadales</taxon>
        <taxon>Sphingomonadaceae</taxon>
        <taxon>Sphingorhabdus</taxon>
    </lineage>
</organism>
<dbReference type="Gene3D" id="1.10.150.130">
    <property type="match status" value="1"/>
</dbReference>
<evidence type="ECO:0000313" key="6">
    <source>
        <dbReference type="EMBL" id="MVZ97935.1"/>
    </source>
</evidence>
<dbReference type="InterPro" id="IPR011010">
    <property type="entry name" value="DNA_brk_join_enz"/>
</dbReference>
<dbReference type="Proteomes" id="UP000471147">
    <property type="component" value="Unassembled WGS sequence"/>
</dbReference>
<dbReference type="AlphaFoldDB" id="A0A6I4M730"/>
<dbReference type="InterPro" id="IPR013762">
    <property type="entry name" value="Integrase-like_cat_sf"/>
</dbReference>
<dbReference type="InterPro" id="IPR010998">
    <property type="entry name" value="Integrase_recombinase_N"/>
</dbReference>
<dbReference type="Pfam" id="PF22022">
    <property type="entry name" value="Phage_int_M"/>
    <property type="match status" value="1"/>
</dbReference>
<dbReference type="GO" id="GO:0015074">
    <property type="term" value="P:DNA integration"/>
    <property type="evidence" value="ECO:0007669"/>
    <property type="project" value="UniProtKB-KW"/>
</dbReference>
<evidence type="ECO:0000256" key="1">
    <source>
        <dbReference type="ARBA" id="ARBA00008857"/>
    </source>
</evidence>
<name>A0A6I4M730_9SPHN</name>
<dbReference type="SUPFAM" id="SSF56349">
    <property type="entry name" value="DNA breaking-rejoining enzymes"/>
    <property type="match status" value="1"/>
</dbReference>
<dbReference type="GO" id="GO:0003677">
    <property type="term" value="F:DNA binding"/>
    <property type="evidence" value="ECO:0007669"/>
    <property type="project" value="UniProtKB-KW"/>
</dbReference>
<keyword evidence="4" id="KW-0233">DNA recombination</keyword>
<keyword evidence="3" id="KW-0238">DNA-binding</keyword>
<dbReference type="InterPro" id="IPR002104">
    <property type="entry name" value="Integrase_catalytic"/>
</dbReference>
<evidence type="ECO:0000256" key="4">
    <source>
        <dbReference type="ARBA" id="ARBA00023172"/>
    </source>
</evidence>
<dbReference type="PROSITE" id="PS51898">
    <property type="entry name" value="TYR_RECOMBINASE"/>
    <property type="match status" value="1"/>
</dbReference>
<comment type="similarity">
    <text evidence="1">Belongs to the 'phage' integrase family.</text>
</comment>
<dbReference type="InterPro" id="IPR025166">
    <property type="entry name" value="Integrase_DNA_bind_dom"/>
</dbReference>
<comment type="caution">
    <text evidence="6">The sequence shown here is derived from an EMBL/GenBank/DDBJ whole genome shotgun (WGS) entry which is preliminary data.</text>
</comment>